<keyword evidence="4" id="KW-1185">Reference proteome</keyword>
<accession>A0ABY7ZXA2</accession>
<evidence type="ECO:0000259" key="2">
    <source>
        <dbReference type="PROSITE" id="PS51903"/>
    </source>
</evidence>
<dbReference type="PROSITE" id="PS51903">
    <property type="entry name" value="CLP_R"/>
    <property type="match status" value="1"/>
</dbReference>
<dbReference type="InterPro" id="IPR044217">
    <property type="entry name" value="CLPT1/2"/>
</dbReference>
<keyword evidence="3" id="KW-0645">Protease</keyword>
<dbReference type="EMBL" id="CP118615">
    <property type="protein sequence ID" value="WDZ87712.1"/>
    <property type="molecule type" value="Genomic_DNA"/>
</dbReference>
<dbReference type="Gene3D" id="1.10.1780.10">
    <property type="entry name" value="Clp, N-terminal domain"/>
    <property type="match status" value="2"/>
</dbReference>
<keyword evidence="1" id="KW-0677">Repeat</keyword>
<keyword evidence="3" id="KW-0378">Hydrolase</keyword>
<name>A0ABY7ZXA2_9ACTN</name>
<dbReference type="SUPFAM" id="SSF81923">
    <property type="entry name" value="Double Clp-N motif"/>
    <property type="match status" value="2"/>
</dbReference>
<dbReference type="RefSeq" id="WP_275034719.1">
    <property type="nucleotide sequence ID" value="NZ_CP118615.1"/>
</dbReference>
<feature type="domain" description="Clp R" evidence="2">
    <location>
        <begin position="2"/>
        <end position="188"/>
    </location>
</feature>
<dbReference type="PANTHER" id="PTHR47016:SF5">
    <property type="entry name" value="CLP DOMAIN SUPERFAMILY PROTEIN"/>
    <property type="match status" value="1"/>
</dbReference>
<gene>
    <name evidence="3" type="ORF">PVK37_15545</name>
</gene>
<protein>
    <submittedName>
        <fullName evidence="3">Clp protease N-terminal domain-containing protein</fullName>
    </submittedName>
</protein>
<sequence>MFERFTDRAREVVRRARDEAGDAPVDTPHLLLAIVADPDALATRLLAQAGVPADDLRARIARQLDRTAVLGEADAAALRQIGIDLAAIEARLDESFGPGALRRPTPPPRRRGWWRRRQPNHLFAPRSRKTLELALREALHLRHRHIGTEHLLLGLLREGDGTAAQVLREAGVDLTDLRGRVEEAVRAVT</sequence>
<organism evidence="3 4">
    <name type="scientific">Micromonospora cathayae</name>
    <dbReference type="NCBI Taxonomy" id="3028804"/>
    <lineage>
        <taxon>Bacteria</taxon>
        <taxon>Bacillati</taxon>
        <taxon>Actinomycetota</taxon>
        <taxon>Actinomycetes</taxon>
        <taxon>Micromonosporales</taxon>
        <taxon>Micromonosporaceae</taxon>
        <taxon>Micromonospora</taxon>
    </lineage>
</organism>
<evidence type="ECO:0000313" key="3">
    <source>
        <dbReference type="EMBL" id="WDZ87712.1"/>
    </source>
</evidence>
<dbReference type="InterPro" id="IPR004176">
    <property type="entry name" value="Clp_R_N"/>
</dbReference>
<dbReference type="Proteomes" id="UP001219605">
    <property type="component" value="Chromosome"/>
</dbReference>
<dbReference type="PANTHER" id="PTHR47016">
    <property type="entry name" value="ATP-DEPENDENT CLP PROTEASE ATP-BINDING SUBUNIT CLPT1, CHLOROPLASTIC"/>
    <property type="match status" value="1"/>
</dbReference>
<proteinExistence type="predicted"/>
<evidence type="ECO:0000256" key="1">
    <source>
        <dbReference type="PROSITE-ProRule" id="PRU01251"/>
    </source>
</evidence>
<dbReference type="GO" id="GO:0006508">
    <property type="term" value="P:proteolysis"/>
    <property type="evidence" value="ECO:0007669"/>
    <property type="project" value="UniProtKB-KW"/>
</dbReference>
<dbReference type="GO" id="GO:0008233">
    <property type="term" value="F:peptidase activity"/>
    <property type="evidence" value="ECO:0007669"/>
    <property type="project" value="UniProtKB-KW"/>
</dbReference>
<dbReference type="InterPro" id="IPR036628">
    <property type="entry name" value="Clp_N_dom_sf"/>
</dbReference>
<evidence type="ECO:0000313" key="4">
    <source>
        <dbReference type="Proteomes" id="UP001219605"/>
    </source>
</evidence>
<reference evidence="3 4" key="1">
    <citation type="submission" date="2023-02" db="EMBL/GenBank/DDBJ databases">
        <authorList>
            <person name="Mo P."/>
        </authorList>
    </citation>
    <scope>NUCLEOTIDE SEQUENCE [LARGE SCALE GENOMIC DNA]</scope>
    <source>
        <strain evidence="3 4">HUAS 3</strain>
    </source>
</reference>
<dbReference type="Pfam" id="PF02861">
    <property type="entry name" value="Clp_N"/>
    <property type="match status" value="2"/>
</dbReference>